<feature type="domain" description="RING-type" evidence="3">
    <location>
        <begin position="261"/>
        <end position="310"/>
    </location>
</feature>
<evidence type="ECO:0000259" key="4">
    <source>
        <dbReference type="PROSITE" id="PS50966"/>
    </source>
</evidence>
<dbReference type="PROSITE" id="PS50966">
    <property type="entry name" value="ZF_SWIM"/>
    <property type="match status" value="1"/>
</dbReference>
<sequence>MDPVEQNAVSNPGSPSTVIPPTAAAKRSNRSSARAAPAKMTAPARTTVAPVKKQALTKTSPTTSKKSPKRKIEEAPRPEDYDPYFHGPGGAPKPPPPAPAEGSPSKRARRADVVVAKYQGTERRARPWRDSPPDSYLERVGRINRSRMFIVGQQVRENNDKVPEFYFDVVGSTGNIYKVKIGKLPSCDCPDGKMRCRGECKHIIYVLLKALNARPELQYQISFVPSELREMYEGSLMSMFEDNGAADHDHDGKRKPLDGACPICFMDFAPKDKTVWCQTGCGNNVHEVCFKQWARTSLTSQGSIRCVYCRTSWPSPGSNNPNVEDLRKNGTIGREGYINVAEQFGLSPKPEISTCLQKGQKYPTRFVFTNRVADDKQDAILPETEVANLKKRFDSKRRECQTEELLKFLLPSMQTC</sequence>
<feature type="domain" description="SWIM-type" evidence="4">
    <location>
        <begin position="177"/>
        <end position="211"/>
    </location>
</feature>
<dbReference type="CDD" id="cd16494">
    <property type="entry name" value="RING-CH-C4HC3_ZSWM2"/>
    <property type="match status" value="1"/>
</dbReference>
<keyword evidence="1" id="KW-0863">Zinc-finger</keyword>
<dbReference type="Gene3D" id="3.30.40.10">
    <property type="entry name" value="Zinc/RING finger domain, C3HC4 (zinc finger)"/>
    <property type="match status" value="1"/>
</dbReference>
<dbReference type="InterPro" id="IPR001841">
    <property type="entry name" value="Znf_RING"/>
</dbReference>
<dbReference type="InterPro" id="IPR013083">
    <property type="entry name" value="Znf_RING/FYVE/PHD"/>
</dbReference>
<reference evidence="5 6" key="1">
    <citation type="submission" date="2016-10" db="EMBL/GenBank/DDBJ databases">
        <title>Genome sequence of the ascomycete fungus Penicillium subrubescens.</title>
        <authorList>
            <person name="De Vries R.P."/>
            <person name="Peng M."/>
            <person name="Dilokpimol A."/>
            <person name="Hilden K."/>
            <person name="Makela M.R."/>
            <person name="Grigoriev I."/>
            <person name="Riley R."/>
            <person name="Granchi Z."/>
        </authorList>
    </citation>
    <scope>NUCLEOTIDE SEQUENCE [LARGE SCALE GENOMIC DNA]</scope>
    <source>
        <strain evidence="5 6">CBS 132785</strain>
    </source>
</reference>
<protein>
    <recommendedName>
        <fullName evidence="7">Mitogen-activated protein kinase kinase kinase 1</fullName>
    </recommendedName>
</protein>
<evidence type="ECO:0000313" key="6">
    <source>
        <dbReference type="Proteomes" id="UP000186955"/>
    </source>
</evidence>
<gene>
    <name evidence="5" type="ORF">PENSUB_6164</name>
</gene>
<proteinExistence type="predicted"/>
<dbReference type="STRING" id="1316194.A0A1Q5U3D1"/>
<dbReference type="AlphaFoldDB" id="A0A1Q5U3D1"/>
<dbReference type="GO" id="GO:0061630">
    <property type="term" value="F:ubiquitin protein ligase activity"/>
    <property type="evidence" value="ECO:0007669"/>
    <property type="project" value="InterPro"/>
</dbReference>
<dbReference type="PROSITE" id="PS50089">
    <property type="entry name" value="ZF_RING_2"/>
    <property type="match status" value="1"/>
</dbReference>
<feature type="compositionally biased region" description="Low complexity" evidence="2">
    <location>
        <begin position="23"/>
        <end position="47"/>
    </location>
</feature>
<dbReference type="Proteomes" id="UP000186955">
    <property type="component" value="Unassembled WGS sequence"/>
</dbReference>
<dbReference type="InterPro" id="IPR039903">
    <property type="entry name" value="Zswim2"/>
</dbReference>
<evidence type="ECO:0000259" key="3">
    <source>
        <dbReference type="PROSITE" id="PS50089"/>
    </source>
</evidence>
<evidence type="ECO:0000256" key="1">
    <source>
        <dbReference type="PROSITE-ProRule" id="PRU00175"/>
    </source>
</evidence>
<dbReference type="PANTHER" id="PTHR21540">
    <property type="entry name" value="RING FINGER AND SWIM DOMAIN-CONTAINING PROTEIN 2"/>
    <property type="match status" value="1"/>
</dbReference>
<name>A0A1Q5U3D1_9EURO</name>
<comment type="caution">
    <text evidence="5">The sequence shown here is derived from an EMBL/GenBank/DDBJ whole genome shotgun (WGS) entry which is preliminary data.</text>
</comment>
<dbReference type="Pfam" id="PF13639">
    <property type="entry name" value="zf-RING_2"/>
    <property type="match status" value="1"/>
</dbReference>
<accession>A0A1Q5U3D1</accession>
<keyword evidence="1" id="KW-0862">Zinc</keyword>
<dbReference type="SUPFAM" id="SSF57850">
    <property type="entry name" value="RING/U-box"/>
    <property type="match status" value="1"/>
</dbReference>
<dbReference type="InterPro" id="IPR007527">
    <property type="entry name" value="Znf_SWIM"/>
</dbReference>
<evidence type="ECO:0000256" key="2">
    <source>
        <dbReference type="SAM" id="MobiDB-lite"/>
    </source>
</evidence>
<feature type="compositionally biased region" description="Polar residues" evidence="2">
    <location>
        <begin position="7"/>
        <end position="19"/>
    </location>
</feature>
<evidence type="ECO:0000313" key="5">
    <source>
        <dbReference type="EMBL" id="OKP06981.1"/>
    </source>
</evidence>
<keyword evidence="1" id="KW-0479">Metal-binding</keyword>
<dbReference type="PANTHER" id="PTHR21540:SF0">
    <property type="entry name" value="PHD FAMILY PROTEIN"/>
    <property type="match status" value="1"/>
</dbReference>
<dbReference type="GO" id="GO:0008270">
    <property type="term" value="F:zinc ion binding"/>
    <property type="evidence" value="ECO:0007669"/>
    <property type="project" value="UniProtKB-KW"/>
</dbReference>
<feature type="region of interest" description="Disordered" evidence="2">
    <location>
        <begin position="1"/>
        <end position="111"/>
    </location>
</feature>
<evidence type="ECO:0008006" key="7">
    <source>
        <dbReference type="Google" id="ProtNLM"/>
    </source>
</evidence>
<keyword evidence="6" id="KW-1185">Reference proteome</keyword>
<dbReference type="EMBL" id="MNBE01000585">
    <property type="protein sequence ID" value="OKP06981.1"/>
    <property type="molecule type" value="Genomic_DNA"/>
</dbReference>
<organism evidence="5 6">
    <name type="scientific">Penicillium subrubescens</name>
    <dbReference type="NCBI Taxonomy" id="1316194"/>
    <lineage>
        <taxon>Eukaryota</taxon>
        <taxon>Fungi</taxon>
        <taxon>Dikarya</taxon>
        <taxon>Ascomycota</taxon>
        <taxon>Pezizomycotina</taxon>
        <taxon>Eurotiomycetes</taxon>
        <taxon>Eurotiomycetidae</taxon>
        <taxon>Eurotiales</taxon>
        <taxon>Aspergillaceae</taxon>
        <taxon>Penicillium</taxon>
    </lineage>
</organism>
<feature type="compositionally biased region" description="Basic and acidic residues" evidence="2">
    <location>
        <begin position="70"/>
        <end position="80"/>
    </location>
</feature>